<evidence type="ECO:0000256" key="5">
    <source>
        <dbReference type="PROSITE-ProRule" id="PRU00108"/>
    </source>
</evidence>
<evidence type="ECO:0000256" key="6">
    <source>
        <dbReference type="SAM" id="MobiDB-lite"/>
    </source>
</evidence>
<evidence type="ECO:0000256" key="1">
    <source>
        <dbReference type="ARBA" id="ARBA00005800"/>
    </source>
</evidence>
<dbReference type="InterPro" id="IPR050224">
    <property type="entry name" value="TALE_homeobox"/>
</dbReference>
<dbReference type="SMART" id="SM00389">
    <property type="entry name" value="HOX"/>
    <property type="match status" value="1"/>
</dbReference>
<organism evidence="8 9">
    <name type="scientific">Calocera viscosa (strain TUFC12733)</name>
    <dbReference type="NCBI Taxonomy" id="1330018"/>
    <lineage>
        <taxon>Eukaryota</taxon>
        <taxon>Fungi</taxon>
        <taxon>Dikarya</taxon>
        <taxon>Basidiomycota</taxon>
        <taxon>Agaricomycotina</taxon>
        <taxon>Dacrymycetes</taxon>
        <taxon>Dacrymycetales</taxon>
        <taxon>Dacrymycetaceae</taxon>
        <taxon>Calocera</taxon>
    </lineage>
</organism>
<dbReference type="EMBL" id="KV417286">
    <property type="protein sequence ID" value="KZO95991.1"/>
    <property type="molecule type" value="Genomic_DNA"/>
</dbReference>
<dbReference type="OrthoDB" id="250329at2759"/>
<protein>
    <recommendedName>
        <fullName evidence="7">Homeobox domain-containing protein</fullName>
    </recommendedName>
</protein>
<dbReference type="Pfam" id="PF05920">
    <property type="entry name" value="Homeobox_KN"/>
    <property type="match status" value="1"/>
</dbReference>
<dbReference type="Gene3D" id="1.10.10.60">
    <property type="entry name" value="Homeodomain-like"/>
    <property type="match status" value="1"/>
</dbReference>
<gene>
    <name evidence="8" type="ORF">CALVIDRAFT_145168</name>
</gene>
<feature type="compositionally biased region" description="Polar residues" evidence="6">
    <location>
        <begin position="462"/>
        <end position="476"/>
    </location>
</feature>
<dbReference type="GO" id="GO:0006355">
    <property type="term" value="P:regulation of DNA-templated transcription"/>
    <property type="evidence" value="ECO:0007669"/>
    <property type="project" value="InterPro"/>
</dbReference>
<evidence type="ECO:0000259" key="7">
    <source>
        <dbReference type="PROSITE" id="PS50071"/>
    </source>
</evidence>
<keyword evidence="4 5" id="KW-0539">Nucleus</keyword>
<keyword evidence="9" id="KW-1185">Reference proteome</keyword>
<dbReference type="GO" id="GO:0003677">
    <property type="term" value="F:DNA binding"/>
    <property type="evidence" value="ECO:0007669"/>
    <property type="project" value="UniProtKB-UniRule"/>
</dbReference>
<dbReference type="STRING" id="1330018.A0A167LSP5"/>
<feature type="DNA-binding region" description="Homeobox" evidence="5">
    <location>
        <begin position="114"/>
        <end position="176"/>
    </location>
</feature>
<dbReference type="CDD" id="cd00086">
    <property type="entry name" value="homeodomain"/>
    <property type="match status" value="1"/>
</dbReference>
<dbReference type="GO" id="GO:0005634">
    <property type="term" value="C:nucleus"/>
    <property type="evidence" value="ECO:0007669"/>
    <property type="project" value="UniProtKB-SubCell"/>
</dbReference>
<comment type="subcellular location">
    <subcellularLocation>
        <location evidence="5">Nucleus</location>
    </subcellularLocation>
</comment>
<dbReference type="AlphaFoldDB" id="A0A167LSP5"/>
<evidence type="ECO:0000256" key="4">
    <source>
        <dbReference type="ARBA" id="ARBA00023242"/>
    </source>
</evidence>
<accession>A0A167LSP5</accession>
<reference evidence="8 9" key="1">
    <citation type="journal article" date="2016" name="Mol. Biol. Evol.">
        <title>Comparative Genomics of Early-Diverging Mushroom-Forming Fungi Provides Insights into the Origins of Lignocellulose Decay Capabilities.</title>
        <authorList>
            <person name="Nagy L.G."/>
            <person name="Riley R."/>
            <person name="Tritt A."/>
            <person name="Adam C."/>
            <person name="Daum C."/>
            <person name="Floudas D."/>
            <person name="Sun H."/>
            <person name="Yadav J.S."/>
            <person name="Pangilinan J."/>
            <person name="Larsson K.H."/>
            <person name="Matsuura K."/>
            <person name="Barry K."/>
            <person name="Labutti K."/>
            <person name="Kuo R."/>
            <person name="Ohm R.A."/>
            <person name="Bhattacharya S.S."/>
            <person name="Shirouzu T."/>
            <person name="Yoshinaga Y."/>
            <person name="Martin F.M."/>
            <person name="Grigoriev I.V."/>
            <person name="Hibbett D.S."/>
        </authorList>
    </citation>
    <scope>NUCLEOTIDE SEQUENCE [LARGE SCALE GENOMIC DNA]</scope>
    <source>
        <strain evidence="8 9">TUFC12733</strain>
    </source>
</reference>
<dbReference type="InterPro" id="IPR001356">
    <property type="entry name" value="HD"/>
</dbReference>
<dbReference type="InterPro" id="IPR008422">
    <property type="entry name" value="KN_HD"/>
</dbReference>
<evidence type="ECO:0000313" key="9">
    <source>
        <dbReference type="Proteomes" id="UP000076738"/>
    </source>
</evidence>
<comment type="similarity">
    <text evidence="1">Belongs to the TALE/M-ATYP homeobox family.</text>
</comment>
<feature type="compositionally biased region" description="Low complexity" evidence="6">
    <location>
        <begin position="316"/>
        <end position="327"/>
    </location>
</feature>
<feature type="region of interest" description="Disordered" evidence="6">
    <location>
        <begin position="267"/>
        <end position="342"/>
    </location>
</feature>
<feature type="region of interest" description="Disordered" evidence="6">
    <location>
        <begin position="451"/>
        <end position="506"/>
    </location>
</feature>
<proteinExistence type="inferred from homology"/>
<name>A0A167LSP5_CALVF</name>
<evidence type="ECO:0000256" key="3">
    <source>
        <dbReference type="ARBA" id="ARBA00023155"/>
    </source>
</evidence>
<dbReference type="SUPFAM" id="SSF46689">
    <property type="entry name" value="Homeodomain-like"/>
    <property type="match status" value="1"/>
</dbReference>
<dbReference type="InterPro" id="IPR009057">
    <property type="entry name" value="Homeodomain-like_sf"/>
</dbReference>
<keyword evidence="2 5" id="KW-0238">DNA-binding</keyword>
<evidence type="ECO:0000313" key="8">
    <source>
        <dbReference type="EMBL" id="KZO95991.1"/>
    </source>
</evidence>
<dbReference type="Proteomes" id="UP000076738">
    <property type="component" value="Unassembled WGS sequence"/>
</dbReference>
<dbReference type="PROSITE" id="PS50071">
    <property type="entry name" value="HOMEOBOX_2"/>
    <property type="match status" value="1"/>
</dbReference>
<evidence type="ECO:0000256" key="2">
    <source>
        <dbReference type="ARBA" id="ARBA00023125"/>
    </source>
</evidence>
<dbReference type="PANTHER" id="PTHR11850">
    <property type="entry name" value="HOMEOBOX PROTEIN TRANSCRIPTION FACTORS"/>
    <property type="match status" value="1"/>
</dbReference>
<keyword evidence="3 5" id="KW-0371">Homeobox</keyword>
<feature type="domain" description="Homeobox" evidence="7">
    <location>
        <begin position="112"/>
        <end position="175"/>
    </location>
</feature>
<feature type="compositionally biased region" description="Polar residues" evidence="6">
    <location>
        <begin position="290"/>
        <end position="315"/>
    </location>
</feature>
<sequence>MAFPSEDRLSARLTAFEGTFLDVITRGGAETEFISLASELRAITDVVGKSLLEGVRPYSDSLYAHSNALAARVIMVGTYLRRITQLSEEADAAFRTKLTALLPSSNQSASQGPDPKLAASQSNNEFAALRRWFLEHIDNPYPDRSQKRQLQQELGLSLQSINQFFTNARRRSGWMDFVKKYPNGSSAEAAILLRAIKDQEDHNTSSTIHIPGGARDAFVKIREYVSIGLDPEIRDGLEEAMNEELRRIEEDKARLVELGAVLEDGVLPKRKKAKTTPSSRPSRHSAPMERSQNASWPTLPSSTAGLSRTQTSPADMSTSSQTSGSMTLPPLYRRENSLTSSGTPERDLWHFFRNHMDSPSVNISALDEDVEILEPETGRNEGAIDLSQRESVARCYERTPSATTSLQDILPSPVGIPQAGATLEFASGSSGSHHGGPINVTMPMLRNWNQTPRHRNIPSEISRPTWSTQPAVSSTPKAKRRAPRTVFRANHPLESEGGGRVSDPRL</sequence>